<protein>
    <recommendedName>
        <fullName evidence="4">CSN8/PSMD8/EIF3K domain-containing protein</fullName>
    </recommendedName>
</protein>
<gene>
    <name evidence="2" type="ORF">P280DRAFT_514415</name>
</gene>
<proteinExistence type="predicted"/>
<dbReference type="Proteomes" id="UP000799753">
    <property type="component" value="Unassembled WGS sequence"/>
</dbReference>
<dbReference type="PANTHER" id="PTHR39398">
    <property type="entry name" value="YALI0F14311P"/>
    <property type="match status" value="1"/>
</dbReference>
<feature type="compositionally biased region" description="Low complexity" evidence="1">
    <location>
        <begin position="9"/>
        <end position="20"/>
    </location>
</feature>
<evidence type="ECO:0000256" key="1">
    <source>
        <dbReference type="SAM" id="MobiDB-lite"/>
    </source>
</evidence>
<dbReference type="EMBL" id="MU006778">
    <property type="protein sequence ID" value="KAF2644955.1"/>
    <property type="molecule type" value="Genomic_DNA"/>
</dbReference>
<organism evidence="2 3">
    <name type="scientific">Massarina eburnea CBS 473.64</name>
    <dbReference type="NCBI Taxonomy" id="1395130"/>
    <lineage>
        <taxon>Eukaryota</taxon>
        <taxon>Fungi</taxon>
        <taxon>Dikarya</taxon>
        <taxon>Ascomycota</taxon>
        <taxon>Pezizomycotina</taxon>
        <taxon>Dothideomycetes</taxon>
        <taxon>Pleosporomycetidae</taxon>
        <taxon>Pleosporales</taxon>
        <taxon>Massarineae</taxon>
        <taxon>Massarinaceae</taxon>
        <taxon>Massarina</taxon>
    </lineage>
</organism>
<evidence type="ECO:0008006" key="4">
    <source>
        <dbReference type="Google" id="ProtNLM"/>
    </source>
</evidence>
<dbReference type="AlphaFoldDB" id="A0A6A6SAZ1"/>
<name>A0A6A6SAZ1_9PLEO</name>
<accession>A0A6A6SAZ1</accession>
<dbReference type="PANTHER" id="PTHR39398:SF1">
    <property type="entry name" value="CSN8_PSMD8_EIF3K DOMAIN-CONTAINING PROTEIN"/>
    <property type="match status" value="1"/>
</dbReference>
<keyword evidence="3" id="KW-1185">Reference proteome</keyword>
<evidence type="ECO:0000313" key="3">
    <source>
        <dbReference type="Proteomes" id="UP000799753"/>
    </source>
</evidence>
<dbReference type="OrthoDB" id="2100128at2759"/>
<reference evidence="2" key="1">
    <citation type="journal article" date="2020" name="Stud. Mycol.">
        <title>101 Dothideomycetes genomes: a test case for predicting lifestyles and emergence of pathogens.</title>
        <authorList>
            <person name="Haridas S."/>
            <person name="Albert R."/>
            <person name="Binder M."/>
            <person name="Bloem J."/>
            <person name="Labutti K."/>
            <person name="Salamov A."/>
            <person name="Andreopoulos B."/>
            <person name="Baker S."/>
            <person name="Barry K."/>
            <person name="Bills G."/>
            <person name="Bluhm B."/>
            <person name="Cannon C."/>
            <person name="Castanera R."/>
            <person name="Culley D."/>
            <person name="Daum C."/>
            <person name="Ezra D."/>
            <person name="Gonzalez J."/>
            <person name="Henrissat B."/>
            <person name="Kuo A."/>
            <person name="Liang C."/>
            <person name="Lipzen A."/>
            <person name="Lutzoni F."/>
            <person name="Magnuson J."/>
            <person name="Mondo S."/>
            <person name="Nolan M."/>
            <person name="Ohm R."/>
            <person name="Pangilinan J."/>
            <person name="Park H.-J."/>
            <person name="Ramirez L."/>
            <person name="Alfaro M."/>
            <person name="Sun H."/>
            <person name="Tritt A."/>
            <person name="Yoshinaga Y."/>
            <person name="Zwiers L.-H."/>
            <person name="Turgeon B."/>
            <person name="Goodwin S."/>
            <person name="Spatafora J."/>
            <person name="Crous P."/>
            <person name="Grigoriev I."/>
        </authorList>
    </citation>
    <scope>NUCLEOTIDE SEQUENCE</scope>
    <source>
        <strain evidence="2">CBS 473.64</strain>
    </source>
</reference>
<feature type="region of interest" description="Disordered" evidence="1">
    <location>
        <begin position="1"/>
        <end position="26"/>
    </location>
</feature>
<evidence type="ECO:0000313" key="2">
    <source>
        <dbReference type="EMBL" id="KAF2644955.1"/>
    </source>
</evidence>
<sequence length="318" mass="35916">MMKNADQIRPSSRRGASGAWRRGDRLKPAPADTLELYGLPSKGETRLNDFRNQEFYFHKILERYMRLCAINEKQLSSLFAAISLSPAQLQTDLKSLNLHTTTTTASTDDPRAAEAPFSSPSITELSTVLSALRKLREAITATGRKDAFARRAYFFGVHAGVLCKDWESYFPALTALLTTIHPATPLSVPDLKEYVGLLVLDQACRQGNIALAHETRLQYGYKDRRVELVLKALVADNWVVFWKMKKAVDGYQRSVMEFAEKDVRVHALKCLGRGYMSVDKKFVESSAQKGWKELVEEEKVGWELTETDRVLVKKPKGK</sequence>